<feature type="transmembrane region" description="Helical" evidence="11">
    <location>
        <begin position="161"/>
        <end position="181"/>
    </location>
</feature>
<keyword evidence="7" id="KW-0406">Ion transport</keyword>
<comment type="caution">
    <text evidence="13">The sequence shown here is derived from an EMBL/GenBank/DDBJ whole genome shotgun (WGS) entry which is preliminary data.</text>
</comment>
<feature type="transmembrane region" description="Helical" evidence="11">
    <location>
        <begin position="387"/>
        <end position="406"/>
    </location>
</feature>
<keyword evidence="3" id="KW-0050">Antiport</keyword>
<feature type="region of interest" description="Disordered" evidence="10">
    <location>
        <begin position="429"/>
        <end position="452"/>
    </location>
</feature>
<sequence>MEVGTEAALAYHEPSIVVILVQGSFLLLLNVLNWFLDSYLYCGLIGQILVGVAWGTPGARLLSDDVEHVAVQLGYIGLILLVFEGGLSTTFRSLRANLVLALGVAITGVAVPIGLSFLLESIDNASKLQCFAAGAALCSTSLGTTFTVLRTSGLTETRLGVVLSTAAMLDDIVGLVMVQVISNLGSGNEPSLSAVTVVRPVLVSAGFLVLAVAACRLVLQPMTLLLNGWRTSHADGLLDCLLRKRAAALVLHTMLLVALVTASSYAGTSNLFAAYIAGAVISWWDSEVPHLRKPLEQRARSAGAAGPAVGNASARQGDSGHAQSPQAARVANGEVKSRDYESTAGSSIFDHYYRPALKWILQPLFFASIGFSIPISRMFAGRVIWRGVVYAILMLIGKLSCGLWLIRFPGVLSWAKSILKNASANKLRAQNCPPARNTPEPDEAGDDDGGPSNVALSSLRATNLHTQTQLHSNTDPTTIPNPPKPLSLYPACILGLAMVARGEIGFLVSSIAESNGVFGKERHSGIPEIFLVVTWGIVLCTLAGPLSVGLLVRRVRRLQTETAASAGEADASSANDDVLGVWGTI</sequence>
<keyword evidence="8 11" id="KW-0472">Membrane</keyword>
<feature type="domain" description="Cation/H+ exchanger transmembrane" evidence="12">
    <location>
        <begin position="44"/>
        <end position="288"/>
    </location>
</feature>
<dbReference type="Gene3D" id="1.20.1530.20">
    <property type="match status" value="3"/>
</dbReference>
<organism evidence="13 14">
    <name type="scientific">Phialemonium thermophilum</name>
    <dbReference type="NCBI Taxonomy" id="223376"/>
    <lineage>
        <taxon>Eukaryota</taxon>
        <taxon>Fungi</taxon>
        <taxon>Dikarya</taxon>
        <taxon>Ascomycota</taxon>
        <taxon>Pezizomycotina</taxon>
        <taxon>Sordariomycetes</taxon>
        <taxon>Sordariomycetidae</taxon>
        <taxon>Cephalothecales</taxon>
        <taxon>Cephalothecaceae</taxon>
        <taxon>Phialemonium</taxon>
    </lineage>
</organism>
<evidence type="ECO:0000256" key="2">
    <source>
        <dbReference type="ARBA" id="ARBA00022448"/>
    </source>
</evidence>
<evidence type="ECO:0000313" key="14">
    <source>
        <dbReference type="Proteomes" id="UP001586593"/>
    </source>
</evidence>
<dbReference type="InterPro" id="IPR006153">
    <property type="entry name" value="Cation/H_exchanger_TM"/>
</dbReference>
<evidence type="ECO:0000256" key="1">
    <source>
        <dbReference type="ARBA" id="ARBA00004141"/>
    </source>
</evidence>
<keyword evidence="2" id="KW-0813">Transport</keyword>
<keyword evidence="6" id="KW-0915">Sodium</keyword>
<evidence type="ECO:0000259" key="12">
    <source>
        <dbReference type="Pfam" id="PF00999"/>
    </source>
</evidence>
<feature type="compositionally biased region" description="Polar residues" evidence="10">
    <location>
        <begin position="313"/>
        <end position="326"/>
    </location>
</feature>
<evidence type="ECO:0000256" key="11">
    <source>
        <dbReference type="SAM" id="Phobius"/>
    </source>
</evidence>
<evidence type="ECO:0000256" key="9">
    <source>
        <dbReference type="ARBA" id="ARBA00023201"/>
    </source>
</evidence>
<comment type="subcellular location">
    <subcellularLocation>
        <location evidence="1">Membrane</location>
        <topology evidence="1">Multi-pass membrane protein</topology>
    </subcellularLocation>
</comment>
<gene>
    <name evidence="13" type="ORF">VTK73DRAFT_5154</name>
</gene>
<reference evidence="13 14" key="1">
    <citation type="journal article" date="2024" name="Commun. Biol.">
        <title>Comparative genomic analysis of thermophilic fungi reveals convergent evolutionary adaptations and gene losses.</title>
        <authorList>
            <person name="Steindorff A.S."/>
            <person name="Aguilar-Pontes M.V."/>
            <person name="Robinson A.J."/>
            <person name="Andreopoulos B."/>
            <person name="LaButti K."/>
            <person name="Kuo A."/>
            <person name="Mondo S."/>
            <person name="Riley R."/>
            <person name="Otillar R."/>
            <person name="Haridas S."/>
            <person name="Lipzen A."/>
            <person name="Grimwood J."/>
            <person name="Schmutz J."/>
            <person name="Clum A."/>
            <person name="Reid I.D."/>
            <person name="Moisan M.C."/>
            <person name="Butler G."/>
            <person name="Nguyen T.T.M."/>
            <person name="Dewar K."/>
            <person name="Conant G."/>
            <person name="Drula E."/>
            <person name="Henrissat B."/>
            <person name="Hansel C."/>
            <person name="Singer S."/>
            <person name="Hutchinson M.I."/>
            <person name="de Vries R.P."/>
            <person name="Natvig D.O."/>
            <person name="Powell A.J."/>
            <person name="Tsang A."/>
            <person name="Grigoriev I.V."/>
        </authorList>
    </citation>
    <scope>NUCLEOTIDE SEQUENCE [LARGE SCALE GENOMIC DNA]</scope>
    <source>
        <strain evidence="13 14">ATCC 24622</strain>
    </source>
</reference>
<feature type="compositionally biased region" description="Acidic residues" evidence="10">
    <location>
        <begin position="440"/>
        <end position="449"/>
    </location>
</feature>
<dbReference type="Proteomes" id="UP001586593">
    <property type="component" value="Unassembled WGS sequence"/>
</dbReference>
<accession>A0ABR3XYE6</accession>
<feature type="transmembrane region" description="Helical" evidence="11">
    <location>
        <begin position="15"/>
        <end position="32"/>
    </location>
</feature>
<name>A0ABR3XYE6_9PEZI</name>
<protein>
    <recommendedName>
        <fullName evidence="12">Cation/H+ exchanger transmembrane domain-containing protein</fullName>
    </recommendedName>
</protein>
<keyword evidence="5 11" id="KW-1133">Transmembrane helix</keyword>
<dbReference type="EMBL" id="JAZHXJ010000029">
    <property type="protein sequence ID" value="KAL1880769.1"/>
    <property type="molecule type" value="Genomic_DNA"/>
</dbReference>
<feature type="transmembrane region" description="Helical" evidence="11">
    <location>
        <begin position="529"/>
        <end position="552"/>
    </location>
</feature>
<evidence type="ECO:0000256" key="6">
    <source>
        <dbReference type="ARBA" id="ARBA00023053"/>
    </source>
</evidence>
<keyword evidence="4 11" id="KW-0812">Transmembrane</keyword>
<evidence type="ECO:0000256" key="4">
    <source>
        <dbReference type="ARBA" id="ARBA00022692"/>
    </source>
</evidence>
<dbReference type="PANTHER" id="PTHR43562">
    <property type="entry name" value="NAPA-TYPE SODIUM/HYDROGEN ANTIPORTER"/>
    <property type="match status" value="1"/>
</dbReference>
<feature type="transmembrane region" description="Helical" evidence="11">
    <location>
        <begin position="39"/>
        <end position="57"/>
    </location>
</feature>
<feature type="transmembrane region" description="Helical" evidence="11">
    <location>
        <begin position="201"/>
        <end position="226"/>
    </location>
</feature>
<dbReference type="Pfam" id="PF00999">
    <property type="entry name" value="Na_H_Exchanger"/>
    <property type="match status" value="1"/>
</dbReference>
<keyword evidence="9" id="KW-0739">Sodium transport</keyword>
<feature type="transmembrane region" description="Helical" evidence="11">
    <location>
        <begin position="131"/>
        <end position="149"/>
    </location>
</feature>
<evidence type="ECO:0000256" key="3">
    <source>
        <dbReference type="ARBA" id="ARBA00022449"/>
    </source>
</evidence>
<evidence type="ECO:0000313" key="13">
    <source>
        <dbReference type="EMBL" id="KAL1880769.1"/>
    </source>
</evidence>
<evidence type="ECO:0000256" key="10">
    <source>
        <dbReference type="SAM" id="MobiDB-lite"/>
    </source>
</evidence>
<evidence type="ECO:0000256" key="7">
    <source>
        <dbReference type="ARBA" id="ARBA00023065"/>
    </source>
</evidence>
<feature type="transmembrane region" description="Helical" evidence="11">
    <location>
        <begin position="356"/>
        <end position="375"/>
    </location>
</feature>
<feature type="transmembrane region" description="Helical" evidence="11">
    <location>
        <begin position="246"/>
        <end position="266"/>
    </location>
</feature>
<dbReference type="InterPro" id="IPR038770">
    <property type="entry name" value="Na+/solute_symporter_sf"/>
</dbReference>
<proteinExistence type="predicted"/>
<keyword evidence="14" id="KW-1185">Reference proteome</keyword>
<dbReference type="PANTHER" id="PTHR43562:SF3">
    <property type="entry name" value="SODIUM ION_PROTON EXCHANGER (EUROFUNG)"/>
    <property type="match status" value="1"/>
</dbReference>
<evidence type="ECO:0000256" key="5">
    <source>
        <dbReference type="ARBA" id="ARBA00022989"/>
    </source>
</evidence>
<feature type="transmembrane region" description="Helical" evidence="11">
    <location>
        <begin position="99"/>
        <end position="119"/>
    </location>
</feature>
<evidence type="ECO:0000256" key="8">
    <source>
        <dbReference type="ARBA" id="ARBA00023136"/>
    </source>
</evidence>
<feature type="transmembrane region" description="Helical" evidence="11">
    <location>
        <begin position="69"/>
        <end position="87"/>
    </location>
</feature>
<feature type="region of interest" description="Disordered" evidence="10">
    <location>
        <begin position="306"/>
        <end position="335"/>
    </location>
</feature>